<dbReference type="Proteomes" id="UP000279259">
    <property type="component" value="Unassembled WGS sequence"/>
</dbReference>
<accession>A0A427YMT9</accession>
<keyword evidence="3" id="KW-1185">Reference proteome</keyword>
<reference evidence="2 3" key="1">
    <citation type="submission" date="2018-11" db="EMBL/GenBank/DDBJ databases">
        <title>Genome sequence of Saitozyma podzolica DSM 27192.</title>
        <authorList>
            <person name="Aliyu H."/>
            <person name="Gorte O."/>
            <person name="Ochsenreither K."/>
        </authorList>
    </citation>
    <scope>NUCLEOTIDE SEQUENCE [LARGE SCALE GENOMIC DNA]</scope>
    <source>
        <strain evidence="2 3">DSM 27192</strain>
    </source>
</reference>
<dbReference type="EMBL" id="RSCD01000006">
    <property type="protein sequence ID" value="RSH92386.1"/>
    <property type="molecule type" value="Genomic_DNA"/>
</dbReference>
<gene>
    <name evidence="2" type="ORF">EHS25_008801</name>
</gene>
<evidence type="ECO:0000256" key="1">
    <source>
        <dbReference type="SAM" id="MobiDB-lite"/>
    </source>
</evidence>
<name>A0A427YMT9_9TREE</name>
<dbReference type="AlphaFoldDB" id="A0A427YMT9"/>
<evidence type="ECO:0000313" key="2">
    <source>
        <dbReference type="EMBL" id="RSH92386.1"/>
    </source>
</evidence>
<proteinExistence type="predicted"/>
<comment type="caution">
    <text evidence="2">The sequence shown here is derived from an EMBL/GenBank/DDBJ whole genome shotgun (WGS) entry which is preliminary data.</text>
</comment>
<organism evidence="2 3">
    <name type="scientific">Saitozyma podzolica</name>
    <dbReference type="NCBI Taxonomy" id="1890683"/>
    <lineage>
        <taxon>Eukaryota</taxon>
        <taxon>Fungi</taxon>
        <taxon>Dikarya</taxon>
        <taxon>Basidiomycota</taxon>
        <taxon>Agaricomycotina</taxon>
        <taxon>Tremellomycetes</taxon>
        <taxon>Tremellales</taxon>
        <taxon>Trimorphomycetaceae</taxon>
        <taxon>Saitozyma</taxon>
    </lineage>
</organism>
<evidence type="ECO:0000313" key="3">
    <source>
        <dbReference type="Proteomes" id="UP000279259"/>
    </source>
</evidence>
<feature type="compositionally biased region" description="Basic and acidic residues" evidence="1">
    <location>
        <begin position="393"/>
        <end position="405"/>
    </location>
</feature>
<protein>
    <submittedName>
        <fullName evidence="2">Uncharacterized protein</fullName>
    </submittedName>
</protein>
<feature type="region of interest" description="Disordered" evidence="1">
    <location>
        <begin position="382"/>
        <end position="405"/>
    </location>
</feature>
<sequence length="405" mass="44727">MSDNTAPPQLPYDILHLVAVQLCRQDAGRTLISLARACRGVKAVVQPLIDRRLAITCKTAHSDRLKALLSNLTPAAPDAGPVPGKKARHPRRARERAVAKLSRLQKFRELCFLTCPTPTHLAHVRRLVKILQISTIFSNVQRLEISASTLDILHVHDELTSPYKSNLFRLSNPLSICFQVPAPSYYDHIPCIRDITKASSAVKRLCVHLDRSHRYGEIIAELVPLHIPLLELVDMSMELPGAAYKARDILNRLESLSQLRVDSPVRLRLSFPNVASGSLPSLLQTGLASPTLSPMTKQQAAMDDALALLAGNPDVDDVALYNLKIAVGKQARCSRGSLMMGCHDIVSIASRVQERTDSSSSVFLPSSLVRWTAGKIDIEQAMRRKARAQGKAEGGKPRQNERRRL</sequence>